<accession>A0A1Q5Q5X9</accession>
<dbReference type="EMBL" id="LFMY01000029">
    <property type="protein sequence ID" value="OKL55224.1"/>
    <property type="molecule type" value="Genomic_DNA"/>
</dbReference>
<organism evidence="2 3">
    <name type="scientific">Talaromyces atroroseus</name>
    <dbReference type="NCBI Taxonomy" id="1441469"/>
    <lineage>
        <taxon>Eukaryota</taxon>
        <taxon>Fungi</taxon>
        <taxon>Dikarya</taxon>
        <taxon>Ascomycota</taxon>
        <taxon>Pezizomycotina</taxon>
        <taxon>Eurotiomycetes</taxon>
        <taxon>Eurotiomycetidae</taxon>
        <taxon>Eurotiales</taxon>
        <taxon>Trichocomaceae</taxon>
        <taxon>Talaromyces</taxon>
        <taxon>Talaromyces sect. Trachyspermi</taxon>
    </lineage>
</organism>
<comment type="caution">
    <text evidence="2">The sequence shown here is derived from an EMBL/GenBank/DDBJ whole genome shotgun (WGS) entry which is preliminary data.</text>
</comment>
<name>A0A1Q5Q5X9_TALAT</name>
<dbReference type="GeneID" id="31009265"/>
<keyword evidence="1" id="KW-0175">Coiled coil</keyword>
<keyword evidence="3" id="KW-1185">Reference proteome</keyword>
<gene>
    <name evidence="2" type="ORF">UA08_09509</name>
</gene>
<dbReference type="Proteomes" id="UP000214365">
    <property type="component" value="Unassembled WGS sequence"/>
</dbReference>
<dbReference type="RefSeq" id="XP_020115345.1">
    <property type="nucleotide sequence ID" value="XM_020265434.1"/>
</dbReference>
<feature type="coiled-coil region" evidence="1">
    <location>
        <begin position="11"/>
        <end position="38"/>
    </location>
</feature>
<evidence type="ECO:0000313" key="3">
    <source>
        <dbReference type="Proteomes" id="UP000214365"/>
    </source>
</evidence>
<protein>
    <submittedName>
        <fullName evidence="2">Uncharacterized protein</fullName>
    </submittedName>
</protein>
<reference evidence="2 3" key="1">
    <citation type="submission" date="2015-06" db="EMBL/GenBank/DDBJ databases">
        <title>Talaromyces atroroseus IBT 11181 draft genome.</title>
        <authorList>
            <person name="Rasmussen K.B."/>
            <person name="Rasmussen S."/>
            <person name="Petersen B."/>
            <person name="Sicheritz-Ponten T."/>
            <person name="Mortensen U.H."/>
            <person name="Thrane U."/>
        </authorList>
    </citation>
    <scope>NUCLEOTIDE SEQUENCE [LARGE SCALE GENOMIC DNA]</scope>
    <source>
        <strain evidence="2 3">IBT 11181</strain>
    </source>
</reference>
<proteinExistence type="predicted"/>
<sequence>MDAHRSIEDYQHFLVELYETLEQQLDEAKKSAEVQQEAMARRHHFTLKTVEGPLLTICLSSDSSVLRIATQDDEFDLISAKRTQ</sequence>
<dbReference type="AlphaFoldDB" id="A0A1Q5Q5X9"/>
<evidence type="ECO:0000313" key="2">
    <source>
        <dbReference type="EMBL" id="OKL55224.1"/>
    </source>
</evidence>
<evidence type="ECO:0000256" key="1">
    <source>
        <dbReference type="SAM" id="Coils"/>
    </source>
</evidence>